<accession>A0A3D9UFJ1</accession>
<evidence type="ECO:0000313" key="2">
    <source>
        <dbReference type="Proteomes" id="UP000256294"/>
    </source>
</evidence>
<protein>
    <submittedName>
        <fullName evidence="1">Uncharacterized protein</fullName>
    </submittedName>
</protein>
<organism evidence="1 2">
    <name type="scientific">Xenorhabdus cabanillasii</name>
    <dbReference type="NCBI Taxonomy" id="351673"/>
    <lineage>
        <taxon>Bacteria</taxon>
        <taxon>Pseudomonadati</taxon>
        <taxon>Pseudomonadota</taxon>
        <taxon>Gammaproteobacteria</taxon>
        <taxon>Enterobacterales</taxon>
        <taxon>Morganellaceae</taxon>
        <taxon>Xenorhabdus</taxon>
    </lineage>
</organism>
<keyword evidence="2" id="KW-1185">Reference proteome</keyword>
<name>A0A3D9UFJ1_9GAMM</name>
<proteinExistence type="predicted"/>
<reference evidence="1 2" key="1">
    <citation type="submission" date="2018-08" db="EMBL/GenBank/DDBJ databases">
        <title>Genomic Encyclopedia of Archaeal and Bacterial Type Strains, Phase II (KMG-II): from individual species to whole genera.</title>
        <authorList>
            <person name="Goeker M."/>
        </authorList>
    </citation>
    <scope>NUCLEOTIDE SEQUENCE [LARGE SCALE GENOMIC DNA]</scope>
    <source>
        <strain evidence="1 2">DSM 17905</strain>
    </source>
</reference>
<dbReference type="EMBL" id="QTUB01000001">
    <property type="protein sequence ID" value="REF28232.1"/>
    <property type="molecule type" value="Genomic_DNA"/>
</dbReference>
<gene>
    <name evidence="1" type="ORF">BDD26_3111</name>
</gene>
<dbReference type="Proteomes" id="UP000256294">
    <property type="component" value="Unassembled WGS sequence"/>
</dbReference>
<evidence type="ECO:0000313" key="1">
    <source>
        <dbReference type="EMBL" id="REF28232.1"/>
    </source>
</evidence>
<sequence>MIKSSRTITIIYLMLLVFLFINPTVHAWTRDDLKCKTAGTYTGYITGVSIGYYHDTDKDDHIALVFRPENAKNSKGRIVLMDVRYSEAAGPAFFSLAQTAMLTGQKVDMWCNGSWINGIWLGEGAGGTLPYGLP</sequence>
<dbReference type="AlphaFoldDB" id="A0A3D9UFJ1"/>
<comment type="caution">
    <text evidence="1">The sequence shown here is derived from an EMBL/GenBank/DDBJ whole genome shotgun (WGS) entry which is preliminary data.</text>
</comment>
<dbReference type="RefSeq" id="WP_038265075.1">
    <property type="nucleotide sequence ID" value="NZ_QTUB01000001.1"/>
</dbReference>